<keyword evidence="2" id="KW-1185">Reference proteome</keyword>
<proteinExistence type="predicted"/>
<reference evidence="1 2" key="1">
    <citation type="submission" date="2024-10" db="EMBL/GenBank/DDBJ databases">
        <authorList>
            <person name="Ratan Roy A."/>
            <person name="Morales Sandoval P.H."/>
            <person name="De Los Santos Villalobos S."/>
            <person name="Chakraborty S."/>
            <person name="Mukherjee J."/>
        </authorList>
    </citation>
    <scope>NUCLEOTIDE SEQUENCE [LARGE SCALE GENOMIC DNA]</scope>
    <source>
        <strain evidence="1 2">S1</strain>
    </source>
</reference>
<protein>
    <recommendedName>
        <fullName evidence="3">DUF302 domain-containing protein</fullName>
    </recommendedName>
</protein>
<name>A0ABW6I951_9CYAN</name>
<gene>
    <name evidence="1" type="ORF">ACFVKH_00280</name>
</gene>
<dbReference type="EMBL" id="JBHZOL010000002">
    <property type="protein sequence ID" value="MFE4104691.1"/>
    <property type="molecule type" value="Genomic_DNA"/>
</dbReference>
<evidence type="ECO:0000313" key="1">
    <source>
        <dbReference type="EMBL" id="MFE4104691.1"/>
    </source>
</evidence>
<evidence type="ECO:0000313" key="2">
    <source>
        <dbReference type="Proteomes" id="UP001600165"/>
    </source>
</evidence>
<evidence type="ECO:0008006" key="3">
    <source>
        <dbReference type="Google" id="ProtNLM"/>
    </source>
</evidence>
<sequence>MTMNLDQQIQALIQEAPKDGSTGAAVEAIAPALKSLAAQLQHLQYYILQTLDQGWVMTTVANRNQADLRKNVIYAYPTLQDVALGPQSIKDPQVMALPIPVTQILFRMLSMRSVDSVIFFENPGSLRRAVEVRRQDIQTILQAQLQQAVQKANNVPPDIA</sequence>
<accession>A0ABW6I951</accession>
<dbReference type="RefSeq" id="WP_377960212.1">
    <property type="nucleotide sequence ID" value="NZ_JBHZOL010000002.1"/>
</dbReference>
<dbReference type="Proteomes" id="UP001600165">
    <property type="component" value="Unassembled WGS sequence"/>
</dbReference>
<comment type="caution">
    <text evidence="1">The sequence shown here is derived from an EMBL/GenBank/DDBJ whole genome shotgun (WGS) entry which is preliminary data.</text>
</comment>
<organism evidence="1 2">
    <name type="scientific">Almyronema epifaneia S1</name>
    <dbReference type="NCBI Taxonomy" id="2991925"/>
    <lineage>
        <taxon>Bacteria</taxon>
        <taxon>Bacillati</taxon>
        <taxon>Cyanobacteriota</taxon>
        <taxon>Cyanophyceae</taxon>
        <taxon>Nodosilineales</taxon>
        <taxon>Nodosilineaceae</taxon>
        <taxon>Almyronema</taxon>
        <taxon>Almyronema epifaneia</taxon>
    </lineage>
</organism>